<dbReference type="GO" id="GO:0016740">
    <property type="term" value="F:transferase activity"/>
    <property type="evidence" value="ECO:0007669"/>
    <property type="project" value="UniProtKB-KW"/>
</dbReference>
<organism evidence="2 3">
    <name type="scientific">Saponaria officinalis</name>
    <name type="common">Common soapwort</name>
    <name type="synonym">Lychnis saponaria</name>
    <dbReference type="NCBI Taxonomy" id="3572"/>
    <lineage>
        <taxon>Eukaryota</taxon>
        <taxon>Viridiplantae</taxon>
        <taxon>Streptophyta</taxon>
        <taxon>Embryophyta</taxon>
        <taxon>Tracheophyta</taxon>
        <taxon>Spermatophyta</taxon>
        <taxon>Magnoliopsida</taxon>
        <taxon>eudicotyledons</taxon>
        <taxon>Gunneridae</taxon>
        <taxon>Pentapetalae</taxon>
        <taxon>Caryophyllales</taxon>
        <taxon>Caryophyllaceae</taxon>
        <taxon>Caryophylleae</taxon>
        <taxon>Saponaria</taxon>
    </lineage>
</organism>
<dbReference type="Pfam" id="PF02458">
    <property type="entry name" value="Transferase"/>
    <property type="match status" value="1"/>
</dbReference>
<dbReference type="PANTHER" id="PTHR31896">
    <property type="entry name" value="FAMILY REGULATORY PROTEIN, PUTATIVE (AFU_ORTHOLOGUE AFUA_3G14730)-RELATED"/>
    <property type="match status" value="1"/>
</dbReference>
<accession>A0AAW1GTX5</accession>
<dbReference type="Proteomes" id="UP001443914">
    <property type="component" value="Unassembled WGS sequence"/>
</dbReference>
<protein>
    <submittedName>
        <fullName evidence="2">Uncharacterized protein</fullName>
    </submittedName>
</protein>
<gene>
    <name evidence="2" type="ORF">RND81_14G238400</name>
</gene>
<reference evidence="2" key="1">
    <citation type="submission" date="2024-03" db="EMBL/GenBank/DDBJ databases">
        <title>WGS assembly of Saponaria officinalis var. Norfolk2.</title>
        <authorList>
            <person name="Jenkins J."/>
            <person name="Shu S."/>
            <person name="Grimwood J."/>
            <person name="Barry K."/>
            <person name="Goodstein D."/>
            <person name="Schmutz J."/>
            <person name="Leebens-Mack J."/>
            <person name="Osbourn A."/>
        </authorList>
    </citation>
    <scope>NUCLEOTIDE SEQUENCE [LARGE SCALE GENOMIC DNA]</scope>
    <source>
        <strain evidence="2">JIC</strain>
    </source>
</reference>
<dbReference type="Gene3D" id="3.30.559.10">
    <property type="entry name" value="Chloramphenicol acetyltransferase-like domain"/>
    <property type="match status" value="2"/>
</dbReference>
<dbReference type="PANTHER" id="PTHR31896:SF12">
    <property type="entry name" value="HXXXD-TYPE ACYL-TRANSFERASE FAMILY PROTEIN"/>
    <property type="match status" value="1"/>
</dbReference>
<dbReference type="AlphaFoldDB" id="A0AAW1GTX5"/>
<evidence type="ECO:0000256" key="1">
    <source>
        <dbReference type="ARBA" id="ARBA00022679"/>
    </source>
</evidence>
<dbReference type="EMBL" id="JBDFQZ010000014">
    <property type="protein sequence ID" value="KAK9667176.1"/>
    <property type="molecule type" value="Genomic_DNA"/>
</dbReference>
<evidence type="ECO:0000313" key="2">
    <source>
        <dbReference type="EMBL" id="KAK9667176.1"/>
    </source>
</evidence>
<dbReference type="InterPro" id="IPR023213">
    <property type="entry name" value="CAT-like_dom_sf"/>
</dbReference>
<name>A0AAW1GTX5_SAPOF</name>
<keyword evidence="1" id="KW-0808">Transferase</keyword>
<comment type="caution">
    <text evidence="2">The sequence shown here is derived from an EMBL/GenBank/DDBJ whole genome shotgun (WGS) entry which is preliminary data.</text>
</comment>
<keyword evidence="3" id="KW-1185">Reference proteome</keyword>
<proteinExistence type="predicted"/>
<sequence length="469" mass="52222">MEILWKESRKIKLISECYVKPINHVASEASKKPIYLGGTDIFMLTMDTMQKGLLFNTKLQSDTLTRLKKALYVSLVYFYPLAGQLAAKKFVDEHACCFYIDCEAGPGARLIHAAVDYTVSDIVSSVDVHPIVESFFDLGEKSVNYDGITNPLLSIQVTELHDGAFIGFTMNHCVADGTSLWHFITTLSEIFSQIKDDEEKDDSEKSWIDGEIISRKPICDTLFPLGGYGLTFKLPYLEPEEFIIRYDPGPLRVRIFHFSSESISTLKTKAIEECGGHKNISSFQALCGFMIGSISRARNLRRGDAVRCTILINARTRFDPPLPFEYFRCFLSSAPSVSNMGDLMSGNLGRAALLVHESIAKQDEKYFRKLVQHLEAHPCVIQQGSGRLNYNPDNITFGGSSKFDMYGPEFGLGKAVVILAGYANRDDGKVTANPGRAGGGSIDLEICLKHETMNALKLDQEFMSFVSLD</sequence>
<evidence type="ECO:0000313" key="3">
    <source>
        <dbReference type="Proteomes" id="UP001443914"/>
    </source>
</evidence>
<dbReference type="InterPro" id="IPR051283">
    <property type="entry name" value="Sec_Metabolite_Acyltrans"/>
</dbReference>